<feature type="compositionally biased region" description="Polar residues" evidence="1">
    <location>
        <begin position="665"/>
        <end position="675"/>
    </location>
</feature>
<feature type="compositionally biased region" description="Polar residues" evidence="1">
    <location>
        <begin position="94"/>
        <end position="103"/>
    </location>
</feature>
<feature type="compositionally biased region" description="Polar residues" evidence="1">
    <location>
        <begin position="135"/>
        <end position="155"/>
    </location>
</feature>
<feature type="region of interest" description="Disordered" evidence="1">
    <location>
        <begin position="135"/>
        <end position="248"/>
    </location>
</feature>
<feature type="region of interest" description="Disordered" evidence="1">
    <location>
        <begin position="28"/>
        <end position="106"/>
    </location>
</feature>
<feature type="compositionally biased region" description="Low complexity" evidence="1">
    <location>
        <begin position="190"/>
        <end position="204"/>
    </location>
</feature>
<gene>
    <name evidence="2" type="ORF">CCAM_LOCUS32494</name>
</gene>
<dbReference type="PANTHER" id="PTHR34536:SF4">
    <property type="entry name" value="BTZ DOMAIN-CONTAINING PROTEIN"/>
    <property type="match status" value="1"/>
</dbReference>
<feature type="compositionally biased region" description="Polar residues" evidence="1">
    <location>
        <begin position="574"/>
        <end position="583"/>
    </location>
</feature>
<feature type="compositionally biased region" description="Basic and acidic residues" evidence="1">
    <location>
        <begin position="946"/>
        <end position="966"/>
    </location>
</feature>
<feature type="compositionally biased region" description="Polar residues" evidence="1">
    <location>
        <begin position="166"/>
        <end position="185"/>
    </location>
</feature>
<name>A0A484MRR2_9ASTE</name>
<feature type="compositionally biased region" description="Basic and acidic residues" evidence="1">
    <location>
        <begin position="1274"/>
        <end position="1289"/>
    </location>
</feature>
<dbReference type="EMBL" id="OOIL02004148">
    <property type="protein sequence ID" value="VFQ90718.1"/>
    <property type="molecule type" value="Genomic_DNA"/>
</dbReference>
<keyword evidence="3" id="KW-1185">Reference proteome</keyword>
<proteinExistence type="predicted"/>
<feature type="compositionally biased region" description="Basic and acidic residues" evidence="1">
    <location>
        <begin position="1092"/>
        <end position="1112"/>
    </location>
</feature>
<evidence type="ECO:0000256" key="1">
    <source>
        <dbReference type="SAM" id="MobiDB-lite"/>
    </source>
</evidence>
<feature type="compositionally biased region" description="Polar residues" evidence="1">
    <location>
        <begin position="216"/>
        <end position="229"/>
    </location>
</feature>
<feature type="region of interest" description="Disordered" evidence="1">
    <location>
        <begin position="574"/>
        <end position="688"/>
    </location>
</feature>
<feature type="region of interest" description="Disordered" evidence="1">
    <location>
        <begin position="946"/>
        <end position="987"/>
    </location>
</feature>
<feature type="compositionally biased region" description="Polar residues" evidence="1">
    <location>
        <begin position="54"/>
        <end position="74"/>
    </location>
</feature>
<feature type="region of interest" description="Disordered" evidence="1">
    <location>
        <begin position="341"/>
        <end position="360"/>
    </location>
</feature>
<organism evidence="2 3">
    <name type="scientific">Cuscuta campestris</name>
    <dbReference type="NCBI Taxonomy" id="132261"/>
    <lineage>
        <taxon>Eukaryota</taxon>
        <taxon>Viridiplantae</taxon>
        <taxon>Streptophyta</taxon>
        <taxon>Embryophyta</taxon>
        <taxon>Tracheophyta</taxon>
        <taxon>Spermatophyta</taxon>
        <taxon>Magnoliopsida</taxon>
        <taxon>eudicotyledons</taxon>
        <taxon>Gunneridae</taxon>
        <taxon>Pentapetalae</taxon>
        <taxon>asterids</taxon>
        <taxon>lamiids</taxon>
        <taxon>Solanales</taxon>
        <taxon>Convolvulaceae</taxon>
        <taxon>Cuscuteae</taxon>
        <taxon>Cuscuta</taxon>
        <taxon>Cuscuta subgen. Grammica</taxon>
        <taxon>Cuscuta sect. Cleistogrammica</taxon>
    </lineage>
</organism>
<feature type="compositionally biased region" description="Basic and acidic residues" evidence="1">
    <location>
        <begin position="1222"/>
        <end position="1232"/>
    </location>
</feature>
<feature type="region of interest" description="Disordered" evidence="1">
    <location>
        <begin position="1324"/>
        <end position="1348"/>
    </location>
</feature>
<dbReference type="Proteomes" id="UP000595140">
    <property type="component" value="Unassembled WGS sequence"/>
</dbReference>
<evidence type="ECO:0000313" key="3">
    <source>
        <dbReference type="Proteomes" id="UP000595140"/>
    </source>
</evidence>
<feature type="region of interest" description="Disordered" evidence="1">
    <location>
        <begin position="1191"/>
        <end position="1295"/>
    </location>
</feature>
<protein>
    <submittedName>
        <fullName evidence="2">Uncharacterized protein</fullName>
    </submittedName>
</protein>
<accession>A0A484MRR2</accession>
<reference evidence="2 3" key="1">
    <citation type="submission" date="2018-04" db="EMBL/GenBank/DDBJ databases">
        <authorList>
            <person name="Vogel A."/>
        </authorList>
    </citation>
    <scope>NUCLEOTIDE SEQUENCE [LARGE SCALE GENOMIC DNA]</scope>
</reference>
<feature type="compositionally biased region" description="Basic and acidic residues" evidence="1">
    <location>
        <begin position="84"/>
        <end position="93"/>
    </location>
</feature>
<evidence type="ECO:0000313" key="2">
    <source>
        <dbReference type="EMBL" id="VFQ90718.1"/>
    </source>
</evidence>
<feature type="region of interest" description="Disordered" evidence="1">
    <location>
        <begin position="1029"/>
        <end position="1164"/>
    </location>
</feature>
<feature type="compositionally biased region" description="Polar residues" evidence="1">
    <location>
        <begin position="601"/>
        <end position="615"/>
    </location>
</feature>
<dbReference type="OrthoDB" id="758862at2759"/>
<dbReference type="PANTHER" id="PTHR34536">
    <property type="entry name" value="DENTIN SIALOPHOSPHOPROTEIN-LIKE PROTEIN"/>
    <property type="match status" value="1"/>
</dbReference>
<sequence>MPVSGKEELGMRSSISFAGIPIKKRRFPFVFPSSPPPEDPTSFCDGNDLKKTESASIPSSSFNPIDTTNNASRSDLNKNPLLEARQERLEDGHISSSTLNIECSDSKLAEADDSSIKLLKEPSVSKSIEHDYVSVHSSQELSGSKPAETNASSVQYKEEASGSMPAHTSFSSVQYMGKPSGSQPAETDLSFSQSIKDSSGSKSVKTSKETGGFQPSRENVASAQSNEESLGSKPHILNEKVPSGSGAGPLDHGLLKVALTESNIGVLENTSTNVKMEIMDNKEDSCTKFQLSALLGNAELSFRGASRQSLSVGVQNREASEMCDSLDPLLLSLSLHKEKAMPQIGSSNSRSSDVSHDTDRSNWDLNTTMDTWVGSDKAFQDTDKIDTLCHFSTRHELRHSLSSNSIIGAYNDKGKQVCGVFEPTSHFSATSIQSSLSSKSLDSLCLSLGSTFRGFDLSKPQVCSMSKADSILHSNTPRTTTNLNSVGCGSVKEEPIDDSSKQDFIASSNSTCKTLDSDSSKRKFIESGNMESLEFDIHKVIEKKSMKPEPLQEPNQETCRTMSNMELHQTVGNVVPSNESSTLPVPLKSERPLPTKLPTFSELSVSRELPNQSEYSIHRKDVDGCENTLDQRNAGSAAKNEHSALEDLTASGSKTDACESDGVNVDSSKTSNLEQSNRHPHATVANGEQDMDISAVMEEESFCSDIESDGHHLDFNVEVEGRPSGKEDDELEDGEVREPTLHSIPENPIVEGSDSEKVIDSDSHTMVASGDDNIVRYGDEEKDETMIHPKTATSYCTRECDGTTVSEKLVDQSLEMDGSSISTKSEVVPATCYFDAIMPVSEIHQMHFEKTETEHKQEENIEGVLCDETGVTVSKISVEDTNGTAKDSSAVKSRIINLPRASSSISPSKSRSVMGIPLSSRSGRERYFVVQDGKFRLSGNRGEMYHDGSNKYTRDRFRDRSYERPTRGNYIRGRGRGSGRYGRSHREWDSERNFSYNNNRMDDYCFTRHKRGSSIDNDEVERNDFDMLPDRAVLGPPSRGRKLLNGGSPSFRQSSSRRHSPGDRGIQRHGRIPRNTSPPSRCTDEGGSEMVELGHGERFDMIDPPYNRRDGQFSHGKTMFPAAIQRRGGYSRVRSKSPDESGQRHSSSGHWSSSRRRAMEGLDESPIMYRRVDRMRSPECDYFSEEMIPRRRDSPSYCSRDGDATIQERRSPSNRLFPRKAPRPDGMNRGDRVDDDGDDYFGGSTSSNRKYSERRARSFRGPPYNNNNNNNNDNHIENFRFHSGEDGPRTFRCSPDEDQEFMERNNTRRDREFEARLENRTGISPGRRMRNVEDQDGNYRPNAPQVWRGDGMKRRSMIKRQPSAKCWASKGERQSCSFTNKCCSKVVTDKNRQVLLLENILYPKHFGHCITKGSIVYILCLCR</sequence>
<feature type="compositionally biased region" description="Basic and acidic residues" evidence="1">
    <location>
        <begin position="1191"/>
        <end position="1211"/>
    </location>
</feature>